<protein>
    <recommendedName>
        <fullName evidence="5">Glycosyl transferase family 2</fullName>
    </recommendedName>
</protein>
<dbReference type="Pfam" id="PF13704">
    <property type="entry name" value="Glyco_tranf_2_4"/>
    <property type="match status" value="1"/>
</dbReference>
<keyword evidence="4" id="KW-1185">Reference proteome</keyword>
<comment type="caution">
    <text evidence="1">The sequence shown here is derived from an EMBL/GenBank/DDBJ whole genome shotgun (WGS) entry which is preliminary data.</text>
</comment>
<dbReference type="RefSeq" id="WP_048837872.1">
    <property type="nucleotide sequence ID" value="NZ_BAMV01000007.1"/>
</dbReference>
<accession>A0A0D6N2A1</accession>
<gene>
    <name evidence="1" type="ORF">Abci_007_233</name>
    <name evidence="2" type="ORF">ACI01nite_19550</name>
</gene>
<evidence type="ECO:0000313" key="3">
    <source>
        <dbReference type="Proteomes" id="UP000032671"/>
    </source>
</evidence>
<evidence type="ECO:0000313" key="1">
    <source>
        <dbReference type="EMBL" id="GAN59830.1"/>
    </source>
</evidence>
<evidence type="ECO:0008006" key="5">
    <source>
        <dbReference type="Google" id="ProtNLM"/>
    </source>
</evidence>
<dbReference type="EMBL" id="BAMV01000007">
    <property type="protein sequence ID" value="GAN59830.1"/>
    <property type="molecule type" value="Genomic_DNA"/>
</dbReference>
<name>A0A0D6N2A1_9PROT</name>
<proteinExistence type="predicted"/>
<evidence type="ECO:0000313" key="4">
    <source>
        <dbReference type="Proteomes" id="UP000321891"/>
    </source>
</evidence>
<dbReference type="Proteomes" id="UP000321891">
    <property type="component" value="Unassembled WGS sequence"/>
</dbReference>
<reference evidence="2 4" key="2">
    <citation type="submission" date="2019-07" db="EMBL/GenBank/DDBJ databases">
        <title>Whole genome shotgun sequence of Acetobacter cibinongensis NBRC 16605.</title>
        <authorList>
            <person name="Hosoyama A."/>
            <person name="Uohara A."/>
            <person name="Ohji S."/>
            <person name="Ichikawa N."/>
        </authorList>
    </citation>
    <scope>NUCLEOTIDE SEQUENCE [LARGE SCALE GENOMIC DNA]</scope>
    <source>
        <strain evidence="2 4">NBRC 16605</strain>
    </source>
</reference>
<evidence type="ECO:0000313" key="2">
    <source>
        <dbReference type="EMBL" id="GEL59353.1"/>
    </source>
</evidence>
<dbReference type="STRING" id="1231339.Abci_007_233"/>
<sequence>MAGPKRPVEARTPWLHRWFGKPAHASRKPLAVFTMVYNEHTMLPVWARYYVGQAGAGNVYVLDHGSDFLPDLPGCTVIRLPRHELDEIERARQVQRFQQKLLETYRFVLFTDCDEMLIARPSRYGSLVDYVQKGSHATIRCVGVDVLQHAPDLPPVDWSKPILMQRPYGAIRPWSCKTLLSAVPLTWEPGFHTAQQTAYLDEDVWMLHLKYADETRLFTRLAMTRTLAWSQQARSLGHGSSHRVADQTMRDFMTSFQTARTEEDLDSLPLREVVRSGQESRLLRIPHTFLQAL</sequence>
<accession>A0A6N3SSB7</accession>
<dbReference type="EMBL" id="BJVU01000008">
    <property type="protein sequence ID" value="GEL59353.1"/>
    <property type="molecule type" value="Genomic_DNA"/>
</dbReference>
<dbReference type="Proteomes" id="UP000032671">
    <property type="component" value="Unassembled WGS sequence"/>
</dbReference>
<organism evidence="1 3">
    <name type="scientific">Acetobacter cibinongensis</name>
    <dbReference type="NCBI Taxonomy" id="146475"/>
    <lineage>
        <taxon>Bacteria</taxon>
        <taxon>Pseudomonadati</taxon>
        <taxon>Pseudomonadota</taxon>
        <taxon>Alphaproteobacteria</taxon>
        <taxon>Acetobacterales</taxon>
        <taxon>Acetobacteraceae</taxon>
        <taxon>Acetobacter</taxon>
    </lineage>
</organism>
<reference evidence="1 3" key="1">
    <citation type="submission" date="2012-11" db="EMBL/GenBank/DDBJ databases">
        <title>Whole genome sequence of Acetobacter cibinongensis 4H-1.</title>
        <authorList>
            <person name="Azuma Y."/>
            <person name="Higashiura N."/>
            <person name="Hirakawa H."/>
            <person name="Matsushita K."/>
        </authorList>
    </citation>
    <scope>NUCLEOTIDE SEQUENCE [LARGE SCALE GENOMIC DNA]</scope>
    <source>
        <strain evidence="1 3">4H-1</strain>
    </source>
</reference>
<dbReference type="AlphaFoldDB" id="A0A0D6N2A1"/>